<proteinExistence type="predicted"/>
<name>A0A173SED3_9FIRM</name>
<reference evidence="1 2" key="1">
    <citation type="journal article" date="2019" name="Nat. Med.">
        <title>A library of human gut bacterial isolates paired with longitudinal multiomics data enables mechanistic microbiome research.</title>
        <authorList>
            <person name="Poyet M."/>
            <person name="Groussin M."/>
            <person name="Gibbons S.M."/>
            <person name="Avila-Pacheco J."/>
            <person name="Jiang X."/>
            <person name="Kearney S.M."/>
            <person name="Perrotta A.R."/>
            <person name="Berdy B."/>
            <person name="Zhao S."/>
            <person name="Lieberman T.D."/>
            <person name="Swanson P.K."/>
            <person name="Smith M."/>
            <person name="Roesemann S."/>
            <person name="Alexander J.E."/>
            <person name="Rich S.A."/>
            <person name="Livny J."/>
            <person name="Vlamakis H."/>
            <person name="Clish C."/>
            <person name="Bullock K."/>
            <person name="Deik A."/>
            <person name="Scott J."/>
            <person name="Pierce K.A."/>
            <person name="Xavier R.J."/>
            <person name="Alm E.J."/>
        </authorList>
    </citation>
    <scope>NUCLEOTIDE SEQUENCE [LARGE SCALE GENOMIC DNA]</scope>
    <source>
        <strain evidence="1 2">BIOML-A198</strain>
    </source>
</reference>
<evidence type="ECO:0000313" key="1">
    <source>
        <dbReference type="EMBL" id="MTK20085.1"/>
    </source>
</evidence>
<dbReference type="EMBL" id="WMQE01000002">
    <property type="protein sequence ID" value="MTK20085.1"/>
    <property type="molecule type" value="Genomic_DNA"/>
</dbReference>
<dbReference type="InterPro" id="IPR058705">
    <property type="entry name" value="A_ENA"/>
</dbReference>
<dbReference type="AlphaFoldDB" id="A0A173SED3"/>
<gene>
    <name evidence="1" type="ORF">GMA92_01365</name>
</gene>
<protein>
    <submittedName>
        <fullName evidence="1">Uncharacterized protein</fullName>
    </submittedName>
</protein>
<sequence length="83" mass="9141">MTSSSYDQAINNLIASIALEETSLSQIIQSQATKLDTIINNQGITANDLQDVEACLTSMHQAISKLETILEAKIEFFDSEYSQ</sequence>
<dbReference type="RefSeq" id="WP_009607157.1">
    <property type="nucleotide sequence ID" value="NZ_CAJJOK010000003.1"/>
</dbReference>
<comment type="caution">
    <text evidence="1">The sequence shown here is derived from an EMBL/GenBank/DDBJ whole genome shotgun (WGS) entry which is preliminary data.</text>
</comment>
<evidence type="ECO:0000313" key="2">
    <source>
        <dbReference type="Proteomes" id="UP000487649"/>
    </source>
</evidence>
<organism evidence="1 2">
    <name type="scientific">Turicibacter sanguinis</name>
    <dbReference type="NCBI Taxonomy" id="154288"/>
    <lineage>
        <taxon>Bacteria</taxon>
        <taxon>Bacillati</taxon>
        <taxon>Bacillota</taxon>
        <taxon>Erysipelotrichia</taxon>
        <taxon>Erysipelotrichales</taxon>
        <taxon>Turicibacteraceae</taxon>
        <taxon>Turicibacter</taxon>
    </lineage>
</organism>
<dbReference type="GeneID" id="60058710"/>
<accession>A0A173SED3</accession>
<dbReference type="Pfam" id="PF26595">
    <property type="entry name" value="A_ENA"/>
    <property type="match status" value="1"/>
</dbReference>
<dbReference type="Proteomes" id="UP000487649">
    <property type="component" value="Unassembled WGS sequence"/>
</dbReference>